<dbReference type="RefSeq" id="WP_096919568.1">
    <property type="nucleotide sequence ID" value="NZ_CP029487.1"/>
</dbReference>
<dbReference type="Proteomes" id="UP000218387">
    <property type="component" value="Chromosome"/>
</dbReference>
<keyword evidence="2" id="KW-1185">Reference proteome</keyword>
<name>A0A4P9C895_EUBML</name>
<dbReference type="AlphaFoldDB" id="A0A4P9C895"/>
<evidence type="ECO:0000313" key="2">
    <source>
        <dbReference type="Proteomes" id="UP000218387"/>
    </source>
</evidence>
<sequence>MDLTRDFIEKIEEMAGPKTIEAGSVEYTRENLFPVLPPKPVSLRTKSLTSIVDYLRSNIDGEPTAYTLIHVYGPETVTVNGSLECCTRTREEFLEATAPVPHIRFNEYMDREAFNVMLQSCFKGQCDRDAVLKVVGNICLDQNSGVEVSDDGVTQNVEAKTGAVLKTKATIPNPVRLAPFRTFTEVEQPESAFVLRINQNMQVALFEADGGAWRQEAMKNIQAYLIEALSDEDGNCPYIIIA</sequence>
<dbReference type="EMBL" id="CP029487">
    <property type="protein sequence ID" value="QCT70852.1"/>
    <property type="molecule type" value="Genomic_DNA"/>
</dbReference>
<organism evidence="1 2">
    <name type="scientific">Eubacterium maltosivorans</name>
    <dbReference type="NCBI Taxonomy" id="2041044"/>
    <lineage>
        <taxon>Bacteria</taxon>
        <taxon>Bacillati</taxon>
        <taxon>Bacillota</taxon>
        <taxon>Clostridia</taxon>
        <taxon>Eubacteriales</taxon>
        <taxon>Eubacteriaceae</taxon>
        <taxon>Eubacterium</taxon>
    </lineage>
</organism>
<evidence type="ECO:0008006" key="3">
    <source>
        <dbReference type="Google" id="ProtNLM"/>
    </source>
</evidence>
<dbReference type="KEGG" id="emt:CPZ25_005750"/>
<gene>
    <name evidence="1" type="ORF">CPZ25_005750</name>
</gene>
<proteinExistence type="predicted"/>
<evidence type="ECO:0000313" key="1">
    <source>
        <dbReference type="EMBL" id="QCT70852.1"/>
    </source>
</evidence>
<accession>A0A4P9C895</accession>
<protein>
    <recommendedName>
        <fullName evidence="3">Phage protein</fullName>
    </recommendedName>
</protein>
<reference evidence="1 2" key="1">
    <citation type="submission" date="2018-05" db="EMBL/GenBank/DDBJ databases">
        <title>Genome comparison of Eubacterium sp.</title>
        <authorList>
            <person name="Feng Y."/>
            <person name="Sanchez-Andrea I."/>
            <person name="Stams A.J.M."/>
            <person name="De Vos W.M."/>
        </authorList>
    </citation>
    <scope>NUCLEOTIDE SEQUENCE [LARGE SCALE GENOMIC DNA]</scope>
    <source>
        <strain evidence="1 2">YI</strain>
    </source>
</reference>